<keyword evidence="1" id="KW-0732">Signal</keyword>
<dbReference type="AlphaFoldDB" id="A0A3B6ENG9"/>
<reference evidence="2" key="1">
    <citation type="submission" date="2018-08" db="EMBL/GenBank/DDBJ databases">
        <authorList>
            <person name="Rossello M."/>
        </authorList>
    </citation>
    <scope>NUCLEOTIDE SEQUENCE [LARGE SCALE GENOMIC DNA]</scope>
    <source>
        <strain evidence="2">cv. Chinese Spring</strain>
    </source>
</reference>
<sequence length="168" mass="19505">MSSIHQTILVQGLGLLLEVILHIELVEDEEEHLAPLPVVVGFETELEWDVRSIADMMHGRSRDKGTWVRKQRRRGVRALEVRCNSRMMLAWKNGNKVKIRKPKRNIVKWKLKWENVFRWSIHGNGSVSMKLSVFTMAAWGGVKTTVASPSEQLRQWVRGALMRNVRRI</sequence>
<dbReference type="Gramene" id="TraesJUL3A03G01476220.1">
    <property type="protein sequence ID" value="TraesJUL3A03G01476220.1"/>
    <property type="gene ID" value="TraesJUL3A03G01476220"/>
</dbReference>
<keyword evidence="3" id="KW-1185">Reference proteome</keyword>
<accession>A0A3B6ENG9</accession>
<dbReference type="EnsemblPlants" id="TraesCS3A02G363300.1">
    <property type="protein sequence ID" value="TraesCS3A02G363300.1"/>
    <property type="gene ID" value="TraesCS3A02G363300"/>
</dbReference>
<dbReference type="Gramene" id="TraesCS3A02G363300.1">
    <property type="protein sequence ID" value="TraesCS3A02G363300.1"/>
    <property type="gene ID" value="TraesCS3A02G363300"/>
</dbReference>
<dbReference type="Gramene" id="TraesSYM3A03G01486450.1">
    <property type="protein sequence ID" value="TraesSYM3A03G01486450.1"/>
    <property type="gene ID" value="TraesSYM3A03G01486450"/>
</dbReference>
<evidence type="ECO:0000256" key="1">
    <source>
        <dbReference type="SAM" id="SignalP"/>
    </source>
</evidence>
<dbReference type="Gramene" id="TraesNOR3A03G01484600.1">
    <property type="protein sequence ID" value="TraesNOR3A03G01484600.1"/>
    <property type="gene ID" value="TraesNOR3A03G01484600"/>
</dbReference>
<evidence type="ECO:0000313" key="3">
    <source>
        <dbReference type="Proteomes" id="UP000019116"/>
    </source>
</evidence>
<name>A0A3B6ENG9_WHEAT</name>
<dbReference type="Gramene" id="TraesCS3A03G0864200.1">
    <property type="protein sequence ID" value="TraesCS3A03G0864200.1.CDS"/>
    <property type="gene ID" value="TraesCS3A03G0864200"/>
</dbReference>
<feature type="signal peptide" evidence="1">
    <location>
        <begin position="1"/>
        <end position="28"/>
    </location>
</feature>
<dbReference type="Gramene" id="TraesARI3A03G01485320.1">
    <property type="protein sequence ID" value="TraesARI3A03G01485320.1"/>
    <property type="gene ID" value="TraesARI3A03G01485320"/>
</dbReference>
<dbReference type="Gramene" id="TraesCLE_scaffold_096886_01G000400.1">
    <property type="protein sequence ID" value="TraesCLE_scaffold_096886_01G000400.1"/>
    <property type="gene ID" value="TraesCLE_scaffold_096886_01G000400"/>
</dbReference>
<protein>
    <submittedName>
        <fullName evidence="2">Uncharacterized protein</fullName>
    </submittedName>
</protein>
<dbReference type="Gramene" id="TraesLDM3A03G01464330.1">
    <property type="protein sequence ID" value="TraesLDM3A03G01464330.1"/>
    <property type="gene ID" value="TraesLDM3A03G01464330"/>
</dbReference>
<dbReference type="Gramene" id="TraesCAD_scaffold_093015_01G000400.1">
    <property type="protein sequence ID" value="TraesCAD_scaffold_093015_01G000400.1"/>
    <property type="gene ID" value="TraesCAD_scaffold_093015_01G000400"/>
</dbReference>
<proteinExistence type="predicted"/>
<dbReference type="Proteomes" id="UP000019116">
    <property type="component" value="Chromosome 3A"/>
</dbReference>
<evidence type="ECO:0000313" key="2">
    <source>
        <dbReference type="EnsemblPlants" id="TraesCS3A02G363300.1"/>
    </source>
</evidence>
<dbReference type="Gramene" id="TraesROB_scaffold_115122_01G000100.1">
    <property type="protein sequence ID" value="TraesROB_scaffold_115122_01G000100.1"/>
    <property type="gene ID" value="TraesROB_scaffold_115122_01G000100"/>
</dbReference>
<dbReference type="Gramene" id="TraesPARA_EIv1.0_0853460.1">
    <property type="protein sequence ID" value="TraesPARA_EIv1.0_0853460.1.CDS"/>
    <property type="gene ID" value="TraesPARA_EIv1.0_0853460"/>
</dbReference>
<feature type="chain" id="PRO_5043173786" evidence="1">
    <location>
        <begin position="29"/>
        <end position="168"/>
    </location>
</feature>
<dbReference type="Gramene" id="TraesRN3A0100882900.1">
    <property type="protein sequence ID" value="TraesRN3A0100882900.1"/>
    <property type="gene ID" value="TraesRN3A0100882900"/>
</dbReference>
<dbReference type="Gramene" id="TraesWEE_scaffold_075230_01G000400.1">
    <property type="protein sequence ID" value="TraesWEE_scaffold_075230_01G000400.1"/>
    <property type="gene ID" value="TraesWEE_scaffold_075230_01G000400"/>
</dbReference>
<dbReference type="Gramene" id="TraesSTA3A03G01455320.1">
    <property type="protein sequence ID" value="TraesSTA3A03G01455320.1"/>
    <property type="gene ID" value="TraesSTA3A03G01455320"/>
</dbReference>
<organism evidence="2">
    <name type="scientific">Triticum aestivum</name>
    <name type="common">Wheat</name>
    <dbReference type="NCBI Taxonomy" id="4565"/>
    <lineage>
        <taxon>Eukaryota</taxon>
        <taxon>Viridiplantae</taxon>
        <taxon>Streptophyta</taxon>
        <taxon>Embryophyta</taxon>
        <taxon>Tracheophyta</taxon>
        <taxon>Spermatophyta</taxon>
        <taxon>Magnoliopsida</taxon>
        <taxon>Liliopsida</taxon>
        <taxon>Poales</taxon>
        <taxon>Poaceae</taxon>
        <taxon>BOP clade</taxon>
        <taxon>Pooideae</taxon>
        <taxon>Triticodae</taxon>
        <taxon>Triticeae</taxon>
        <taxon>Triticinae</taxon>
        <taxon>Triticum</taxon>
    </lineage>
</organism>
<dbReference type="Gramene" id="TraesMAC3A03G01461820.1">
    <property type="protein sequence ID" value="TraesMAC3A03G01461820.1"/>
    <property type="gene ID" value="TraesMAC3A03G01461820"/>
</dbReference>
<dbReference type="Gramene" id="TraesLAC3A03G01407690.1">
    <property type="protein sequence ID" value="TraesLAC3A03G01407690.1"/>
    <property type="gene ID" value="TraesLAC3A03G01407690"/>
</dbReference>
<dbReference type="Gramene" id="TraesJAG3A03G01472500.1">
    <property type="protein sequence ID" value="TraesJAG3A03G01472500.1"/>
    <property type="gene ID" value="TraesJAG3A03G01472500"/>
</dbReference>
<reference evidence="2" key="2">
    <citation type="submission" date="2018-10" db="UniProtKB">
        <authorList>
            <consortium name="EnsemblPlants"/>
        </authorList>
    </citation>
    <scope>IDENTIFICATION</scope>
</reference>